<dbReference type="PANTHER" id="PTHR30250">
    <property type="entry name" value="PST FAMILY PREDICTED COLANIC ACID TRANSPORTER"/>
    <property type="match status" value="1"/>
</dbReference>
<comment type="caution">
    <text evidence="8">The sequence shown here is derived from an EMBL/GenBank/DDBJ whole genome shotgun (WGS) entry which is preliminary data.</text>
</comment>
<evidence type="ECO:0000256" key="3">
    <source>
        <dbReference type="ARBA" id="ARBA00022475"/>
    </source>
</evidence>
<name>A0AAX0B263_CLOBE</name>
<evidence type="ECO:0000256" key="5">
    <source>
        <dbReference type="ARBA" id="ARBA00022989"/>
    </source>
</evidence>
<feature type="transmembrane region" description="Helical" evidence="7">
    <location>
        <begin position="12"/>
        <end position="35"/>
    </location>
</feature>
<dbReference type="Proteomes" id="UP001193748">
    <property type="component" value="Unassembled WGS sequence"/>
</dbReference>
<evidence type="ECO:0000313" key="8">
    <source>
        <dbReference type="EMBL" id="NRT89266.1"/>
    </source>
</evidence>
<gene>
    <name evidence="8" type="ORF">B0H41_002945</name>
</gene>
<feature type="transmembrane region" description="Helical" evidence="7">
    <location>
        <begin position="169"/>
        <end position="188"/>
    </location>
</feature>
<evidence type="ECO:0000256" key="7">
    <source>
        <dbReference type="SAM" id="Phobius"/>
    </source>
</evidence>
<proteinExistence type="inferred from homology"/>
<dbReference type="RefSeq" id="WP_077842860.1">
    <property type="nucleotide sequence ID" value="NZ_CP107022.1"/>
</dbReference>
<dbReference type="EMBL" id="JABSWW010000001">
    <property type="protein sequence ID" value="NRT89266.1"/>
    <property type="molecule type" value="Genomic_DNA"/>
</dbReference>
<accession>A0AAX0B263</accession>
<dbReference type="Pfam" id="PF13440">
    <property type="entry name" value="Polysacc_synt_3"/>
    <property type="match status" value="1"/>
</dbReference>
<evidence type="ECO:0000256" key="1">
    <source>
        <dbReference type="ARBA" id="ARBA00004651"/>
    </source>
</evidence>
<keyword evidence="3" id="KW-1003">Cell membrane</keyword>
<feature type="transmembrane region" description="Helical" evidence="7">
    <location>
        <begin position="290"/>
        <end position="312"/>
    </location>
</feature>
<dbReference type="CDD" id="cd13127">
    <property type="entry name" value="MATE_tuaB_like"/>
    <property type="match status" value="1"/>
</dbReference>
<reference evidence="8" key="2">
    <citation type="journal article" date="2022" name="Nat. Biotechnol.">
        <title>Carbon-negative production of acetone and isopropanol by gas fermentation at industrial pilot scale.</title>
        <authorList>
            <person name="Liew F.E."/>
            <person name="Nogle R."/>
            <person name="Abdalla T."/>
            <person name="Rasor B.J."/>
            <person name="Canter C."/>
            <person name="Jensen R.O."/>
            <person name="Wang L."/>
            <person name="Strutz J."/>
            <person name="Chirania P."/>
            <person name="De Tissera S."/>
            <person name="Mueller A.P."/>
            <person name="Ruan Z."/>
            <person name="Gao A."/>
            <person name="Tran L."/>
            <person name="Engle N.L."/>
            <person name="Bromley J.C."/>
            <person name="Daniell J."/>
            <person name="Conrado R."/>
            <person name="Tschaplinski T.J."/>
            <person name="Giannone R.J."/>
            <person name="Hettich R.L."/>
            <person name="Karim A.S."/>
            <person name="Simpson S.D."/>
            <person name="Brown S.D."/>
            <person name="Leang C."/>
            <person name="Jewett M.C."/>
            <person name="Kopke M."/>
        </authorList>
    </citation>
    <scope>NUCLEOTIDE SEQUENCE</scope>
    <source>
        <strain evidence="8">DJ080</strain>
    </source>
</reference>
<feature type="transmembrane region" description="Helical" evidence="7">
    <location>
        <begin position="412"/>
        <end position="432"/>
    </location>
</feature>
<dbReference type="PANTHER" id="PTHR30250:SF10">
    <property type="entry name" value="LIPOPOLYSACCHARIDE BIOSYNTHESIS PROTEIN WZXC"/>
    <property type="match status" value="1"/>
</dbReference>
<keyword evidence="5 7" id="KW-1133">Transmembrane helix</keyword>
<feature type="transmembrane region" description="Helical" evidence="7">
    <location>
        <begin position="438"/>
        <end position="462"/>
    </location>
</feature>
<dbReference type="AlphaFoldDB" id="A0AAX0B263"/>
<feature type="transmembrane region" description="Helical" evidence="7">
    <location>
        <begin position="83"/>
        <end position="104"/>
    </location>
</feature>
<feature type="transmembrane region" description="Helical" evidence="7">
    <location>
        <begin position="110"/>
        <end position="131"/>
    </location>
</feature>
<feature type="transmembrane region" description="Helical" evidence="7">
    <location>
        <begin position="143"/>
        <end position="163"/>
    </location>
</feature>
<reference evidence="8" key="1">
    <citation type="submission" date="2020-05" db="EMBL/GenBank/DDBJ databases">
        <authorList>
            <person name="Brown S."/>
            <person name="Huntemann M."/>
            <person name="Clum A."/>
            <person name="Spunde A."/>
            <person name="Palaniappan K."/>
            <person name="Ritter S."/>
            <person name="Mikhailova N."/>
            <person name="Chen I.-M."/>
            <person name="Stamatis D."/>
            <person name="Reddy T."/>
            <person name="O'Malley R."/>
            <person name="Daum C."/>
            <person name="Shapiro N."/>
            <person name="Ivanova N."/>
            <person name="Kyrpides N."/>
            <person name="Woyke T."/>
        </authorList>
    </citation>
    <scope>NUCLEOTIDE SEQUENCE</scope>
    <source>
        <strain evidence="8">DJ080</strain>
    </source>
</reference>
<feature type="transmembrane region" description="Helical" evidence="7">
    <location>
        <begin position="380"/>
        <end position="400"/>
    </location>
</feature>
<evidence type="ECO:0000256" key="4">
    <source>
        <dbReference type="ARBA" id="ARBA00022692"/>
    </source>
</evidence>
<feature type="transmembrane region" description="Helical" evidence="7">
    <location>
        <begin position="324"/>
        <end position="345"/>
    </location>
</feature>
<keyword evidence="4 7" id="KW-0812">Transmembrane</keyword>
<comment type="similarity">
    <text evidence="2">Belongs to the polysaccharide synthase family.</text>
</comment>
<dbReference type="InterPro" id="IPR050833">
    <property type="entry name" value="Poly_Biosynth_Transport"/>
</dbReference>
<evidence type="ECO:0000313" key="9">
    <source>
        <dbReference type="Proteomes" id="UP001193748"/>
    </source>
</evidence>
<feature type="transmembrane region" description="Helical" evidence="7">
    <location>
        <begin position="354"/>
        <end position="374"/>
    </location>
</feature>
<protein>
    <submittedName>
        <fullName evidence="8">PST family polysaccharide transporter</fullName>
    </submittedName>
</protein>
<evidence type="ECO:0000256" key="2">
    <source>
        <dbReference type="ARBA" id="ARBA00007430"/>
    </source>
</evidence>
<evidence type="ECO:0000256" key="6">
    <source>
        <dbReference type="ARBA" id="ARBA00023136"/>
    </source>
</evidence>
<keyword evidence="6 7" id="KW-0472">Membrane</keyword>
<dbReference type="GO" id="GO:0005886">
    <property type="term" value="C:plasma membrane"/>
    <property type="evidence" value="ECO:0007669"/>
    <property type="project" value="UniProtKB-SubCell"/>
</dbReference>
<sequence>MSDKLKLKNGIIVTFIAKYSNIIAQLIINSILARLLMPEEFGVIAIITVFIAFFNILGDMGVGPAIIQNKSLDEKEISDIFKFSIIGAIIIATSFYFFSYFVAFFYTNRIYIRLGFLLSFSVLFSICNIVPNAIIYKKQNFKLIGIINICVNVLVGIITIILALNGWSYYSLVFDSILKSLFIFIFSYRFSRIKVKRGYAYDSLRKIRNYSSYQFLFNFINYFTRNLDNILIGKYLGSSALGYYDKSYKIMLYPVQNLTNVITPVLHPVLSEYQDKVEVIYYTYMKVVKVLAYIGIFISVYCFYSATEIIRIMYGSNWDESIPIFRILSISIVIQMVLSSIGSIFQATGYVNKLFSTGIVSACFTITTILIGVISRRIDVLAIGLVISFMFNFIQCFYVLITQVFNKSFGEFLLGMRNVLIIGSIMICGYVLTSKILVHNVIISAIVKLIIGIITYSIGLILTKEYKLLRSIIFNN</sequence>
<feature type="transmembrane region" description="Helical" evidence="7">
    <location>
        <begin position="41"/>
        <end position="62"/>
    </location>
</feature>
<organism evidence="8 9">
    <name type="scientific">Clostridium beijerinckii</name>
    <name type="common">Clostridium MP</name>
    <dbReference type="NCBI Taxonomy" id="1520"/>
    <lineage>
        <taxon>Bacteria</taxon>
        <taxon>Bacillati</taxon>
        <taxon>Bacillota</taxon>
        <taxon>Clostridia</taxon>
        <taxon>Eubacteriales</taxon>
        <taxon>Clostridiaceae</taxon>
        <taxon>Clostridium</taxon>
    </lineage>
</organism>
<comment type="subcellular location">
    <subcellularLocation>
        <location evidence="1">Cell membrane</location>
        <topology evidence="1">Multi-pass membrane protein</topology>
    </subcellularLocation>
</comment>